<evidence type="ECO:0000256" key="6">
    <source>
        <dbReference type="ARBA" id="ARBA00023288"/>
    </source>
</evidence>
<protein>
    <submittedName>
        <fullName evidence="9">Variant surface glycoprotein 3619</fullName>
    </submittedName>
</protein>
<dbReference type="InterPro" id="IPR001812">
    <property type="entry name" value="Trypano_VSG_A_N_dom"/>
</dbReference>
<reference evidence="9" key="1">
    <citation type="submission" date="2013-02" db="EMBL/GenBank/DDBJ databases">
        <authorList>
            <person name="Cross G.A.M."/>
            <person name="Kim H.-S."/>
            <person name="Wickstead B."/>
        </authorList>
    </citation>
    <scope>NUCLEOTIDE SEQUENCE</scope>
    <source>
        <strain evidence="9">Lister 427</strain>
    </source>
</reference>
<keyword evidence="5" id="KW-0325">Glycoprotein</keyword>
<evidence type="ECO:0000256" key="7">
    <source>
        <dbReference type="SAM" id="MobiDB-lite"/>
    </source>
</evidence>
<keyword evidence="2" id="KW-1003">Cell membrane</keyword>
<dbReference type="Gene3D" id="1.10.470.10">
    <property type="entry name" value="Variant Surface Glycoprotein, subunit A, domain 2"/>
    <property type="match status" value="1"/>
</dbReference>
<feature type="domain" description="Trypanosome variant surface glycoprotein A-type N-terminal" evidence="8">
    <location>
        <begin position="5"/>
        <end position="260"/>
    </location>
</feature>
<dbReference type="GO" id="GO:0005886">
    <property type="term" value="C:plasma membrane"/>
    <property type="evidence" value="ECO:0007669"/>
    <property type="project" value="UniProtKB-SubCell"/>
</dbReference>
<dbReference type="EMBL" id="KC612213">
    <property type="protein sequence ID" value="AGH59644.1"/>
    <property type="molecule type" value="Genomic_DNA"/>
</dbReference>
<feature type="non-terminal residue" evidence="9">
    <location>
        <position position="1"/>
    </location>
</feature>
<evidence type="ECO:0000256" key="1">
    <source>
        <dbReference type="ARBA" id="ARBA00004609"/>
    </source>
</evidence>
<name>M4SUH3_9TRYP</name>
<keyword evidence="6" id="KW-0449">Lipoprotein</keyword>
<sequence length="292" mass="32218">DRKRIRSAALAMEHIRELITIATTSISNRTEGCPPTNADSSNSHTSLDSLKSDHTTCKELTFEAEDTINPATVLLRDGLTYFKDSATSAAASNEDNYRPFTYNNDEGLLETNQPEGTRHLGGGLLQTAAGAVQHVQMSNLENSQPSDGKYVMAEAWKHNKDRPEVLVTYKNPDLATLARDEAFVKAFQISQGLDPSKPIPDLTARLQTFYDTGADALDKTVWQTVTNFKTDMKVGNAPAGHNISTEEDISVLTSILAAYTTAAIKNVEYLEKFKEISEKSNKPEKQEIEEIF</sequence>
<feature type="compositionally biased region" description="Polar residues" evidence="7">
    <location>
        <begin position="37"/>
        <end position="49"/>
    </location>
</feature>
<evidence type="ECO:0000256" key="2">
    <source>
        <dbReference type="ARBA" id="ARBA00022475"/>
    </source>
</evidence>
<proteinExistence type="predicted"/>
<organism evidence="9">
    <name type="scientific">Trypanosoma brucei</name>
    <dbReference type="NCBI Taxonomy" id="5691"/>
    <lineage>
        <taxon>Eukaryota</taxon>
        <taxon>Discoba</taxon>
        <taxon>Euglenozoa</taxon>
        <taxon>Kinetoplastea</taxon>
        <taxon>Metakinetoplastina</taxon>
        <taxon>Trypanosomatida</taxon>
        <taxon>Trypanosomatidae</taxon>
        <taxon>Trypanosoma</taxon>
    </lineage>
</organism>
<dbReference type="Pfam" id="PF00913">
    <property type="entry name" value="Trypan_glycop"/>
    <property type="match status" value="1"/>
</dbReference>
<evidence type="ECO:0000256" key="3">
    <source>
        <dbReference type="ARBA" id="ARBA00022622"/>
    </source>
</evidence>
<reference evidence="9" key="2">
    <citation type="journal article" date="2014" name="Mol. Biochem. Parasitol.">
        <title>Capturing the variant surface glycoprotein repertoire (the VSGnome) of Trypanosoma brucei Lister 427.</title>
        <authorList>
            <person name="Cross G.A."/>
            <person name="Kim H.S."/>
            <person name="Wickstead B."/>
        </authorList>
    </citation>
    <scope>NUCLEOTIDE SEQUENCE</scope>
    <source>
        <strain evidence="9">Lister 427</strain>
    </source>
</reference>
<keyword evidence="3" id="KW-0336">GPI-anchor</keyword>
<dbReference type="GO" id="GO:0098552">
    <property type="term" value="C:side of membrane"/>
    <property type="evidence" value="ECO:0007669"/>
    <property type="project" value="UniProtKB-KW"/>
</dbReference>
<evidence type="ECO:0000313" key="9">
    <source>
        <dbReference type="EMBL" id="AGH59644.1"/>
    </source>
</evidence>
<dbReference type="AlphaFoldDB" id="M4SUH3"/>
<accession>M4SUH3</accession>
<feature type="region of interest" description="Disordered" evidence="7">
    <location>
        <begin position="27"/>
        <end position="49"/>
    </location>
</feature>
<evidence type="ECO:0000256" key="5">
    <source>
        <dbReference type="ARBA" id="ARBA00023180"/>
    </source>
</evidence>
<dbReference type="GO" id="GO:0042783">
    <property type="term" value="P:symbiont-mediated evasion of host immune response"/>
    <property type="evidence" value="ECO:0007669"/>
    <property type="project" value="InterPro"/>
</dbReference>
<dbReference type="SUPFAM" id="SSF58087">
    <property type="entry name" value="Variant surface glycoprotein (N-terminal domain)"/>
    <property type="match status" value="1"/>
</dbReference>
<keyword evidence="4" id="KW-0472">Membrane</keyword>
<evidence type="ECO:0000256" key="4">
    <source>
        <dbReference type="ARBA" id="ARBA00023136"/>
    </source>
</evidence>
<dbReference type="Gene3D" id="3.90.150.10">
    <property type="entry name" value="Variant Surface Glycoprotein, subunit A domain 1"/>
    <property type="match status" value="1"/>
</dbReference>
<evidence type="ECO:0000259" key="8">
    <source>
        <dbReference type="Pfam" id="PF00913"/>
    </source>
</evidence>
<comment type="subcellular location">
    <subcellularLocation>
        <location evidence="1">Cell membrane</location>
        <topology evidence="1">Lipid-anchor</topology>
        <topology evidence="1">GPI-anchor</topology>
    </subcellularLocation>
</comment>